<dbReference type="EC" id="1.17.1.8" evidence="10 13"/>
<dbReference type="Pfam" id="PF01113">
    <property type="entry name" value="DapB_N"/>
    <property type="match status" value="1"/>
</dbReference>
<dbReference type="GO" id="GO:0008839">
    <property type="term" value="F:4-hydroxy-tetrahydrodipicolinate reductase"/>
    <property type="evidence" value="ECO:0007669"/>
    <property type="project" value="UniProtKB-UniRule"/>
</dbReference>
<dbReference type="PIRSF" id="PIRSF000161">
    <property type="entry name" value="DHPR"/>
    <property type="match status" value="1"/>
</dbReference>
<dbReference type="SUPFAM" id="SSF55347">
    <property type="entry name" value="Glyceraldehyde-3-phosphate dehydrogenase-like, C-terminal domain"/>
    <property type="match status" value="1"/>
</dbReference>
<keyword evidence="7 13" id="KW-0520">NAD</keyword>
<evidence type="ECO:0000256" key="8">
    <source>
        <dbReference type="ARBA" id="ARBA00023154"/>
    </source>
</evidence>
<keyword evidence="17" id="KW-1185">Reference proteome</keyword>
<dbReference type="InterPro" id="IPR023940">
    <property type="entry name" value="DHDPR_bac"/>
</dbReference>
<protein>
    <recommendedName>
        <fullName evidence="10 13">4-hydroxy-tetrahydrodipicolinate reductase</fullName>
        <shortName evidence="13">HTPA reductase</shortName>
        <ecNumber evidence="10 13">1.17.1.8</ecNumber>
    </recommendedName>
</protein>
<dbReference type="GO" id="GO:0009089">
    <property type="term" value="P:lysine biosynthetic process via diaminopimelate"/>
    <property type="evidence" value="ECO:0007669"/>
    <property type="project" value="UniProtKB-UniRule"/>
</dbReference>
<evidence type="ECO:0000256" key="7">
    <source>
        <dbReference type="ARBA" id="ARBA00023027"/>
    </source>
</evidence>
<dbReference type="GO" id="GO:0051287">
    <property type="term" value="F:NAD binding"/>
    <property type="evidence" value="ECO:0007669"/>
    <property type="project" value="UniProtKB-UniRule"/>
</dbReference>
<evidence type="ECO:0000313" key="16">
    <source>
        <dbReference type="EMBL" id="KGK99584.1"/>
    </source>
</evidence>
<dbReference type="InterPro" id="IPR036291">
    <property type="entry name" value="NAD(P)-bd_dom_sf"/>
</dbReference>
<dbReference type="NCBIfam" id="TIGR00036">
    <property type="entry name" value="dapB"/>
    <property type="match status" value="1"/>
</dbReference>
<comment type="caution">
    <text evidence="13">Lacks conserved residue(s) required for the propagation of feature annotation.</text>
</comment>
<feature type="binding site" evidence="13">
    <location>
        <begin position="125"/>
        <end position="128"/>
    </location>
    <ligand>
        <name>NAD(+)</name>
        <dbReference type="ChEBI" id="CHEBI:57540"/>
    </ligand>
</feature>
<dbReference type="HAMAP" id="MF_00102">
    <property type="entry name" value="DapB"/>
    <property type="match status" value="1"/>
</dbReference>
<evidence type="ECO:0000313" key="17">
    <source>
        <dbReference type="Proteomes" id="UP000029859"/>
    </source>
</evidence>
<keyword evidence="5 13" id="KW-0220">Diaminopimelate biosynthesis</keyword>
<evidence type="ECO:0000256" key="12">
    <source>
        <dbReference type="ARBA" id="ARBA00049396"/>
    </source>
</evidence>
<organism evidence="16 17">
    <name type="scientific">Methanococcoides methylutens</name>
    <dbReference type="NCBI Taxonomy" id="2226"/>
    <lineage>
        <taxon>Archaea</taxon>
        <taxon>Methanobacteriati</taxon>
        <taxon>Methanobacteriota</taxon>
        <taxon>Stenosarchaea group</taxon>
        <taxon>Methanomicrobia</taxon>
        <taxon>Methanosarcinales</taxon>
        <taxon>Methanosarcinaceae</taxon>
        <taxon>Methanococcoides</taxon>
    </lineage>
</organism>
<evidence type="ECO:0000256" key="3">
    <source>
        <dbReference type="ARBA" id="ARBA00022605"/>
    </source>
</evidence>
<dbReference type="InterPro" id="IPR000846">
    <property type="entry name" value="DapB_N"/>
</dbReference>
<dbReference type="SUPFAM" id="SSF51735">
    <property type="entry name" value="NAD(P)-binding Rossmann-fold domains"/>
    <property type="match status" value="1"/>
</dbReference>
<comment type="catalytic activity">
    <reaction evidence="12 13">
        <text>(S)-2,3,4,5-tetrahydrodipicolinate + NAD(+) + H2O = (2S,4S)-4-hydroxy-2,3,4,5-tetrahydrodipicolinate + NADH + H(+)</text>
        <dbReference type="Rhea" id="RHEA:35323"/>
        <dbReference type="ChEBI" id="CHEBI:15377"/>
        <dbReference type="ChEBI" id="CHEBI:15378"/>
        <dbReference type="ChEBI" id="CHEBI:16845"/>
        <dbReference type="ChEBI" id="CHEBI:57540"/>
        <dbReference type="ChEBI" id="CHEBI:57945"/>
        <dbReference type="ChEBI" id="CHEBI:67139"/>
        <dbReference type="EC" id="1.17.1.8"/>
    </reaction>
</comment>
<evidence type="ECO:0000256" key="2">
    <source>
        <dbReference type="ARBA" id="ARBA00022490"/>
    </source>
</evidence>
<feature type="binding site" evidence="13">
    <location>
        <begin position="99"/>
        <end position="101"/>
    </location>
    <ligand>
        <name>NAD(+)</name>
        <dbReference type="ChEBI" id="CHEBI:57540"/>
    </ligand>
</feature>
<comment type="caution">
    <text evidence="16">The sequence shown here is derived from an EMBL/GenBank/DDBJ whole genome shotgun (WGS) entry which is preliminary data.</text>
</comment>
<evidence type="ECO:0000256" key="11">
    <source>
        <dbReference type="ARBA" id="ARBA00049080"/>
    </source>
</evidence>
<evidence type="ECO:0000256" key="13">
    <source>
        <dbReference type="HAMAP-Rule" id="MF_00102"/>
    </source>
</evidence>
<keyword evidence="3 13" id="KW-0028">Amino-acid biosynthesis</keyword>
<dbReference type="Proteomes" id="UP000029859">
    <property type="component" value="Unassembled WGS sequence"/>
</dbReference>
<accession>A0A099T428</accession>
<dbReference type="PANTHER" id="PTHR20836">
    <property type="entry name" value="DIHYDRODIPICOLINATE REDUCTASE"/>
    <property type="match status" value="1"/>
</dbReference>
<feature type="domain" description="Dihydrodipicolinate reductase C-terminal" evidence="15">
    <location>
        <begin position="131"/>
        <end position="261"/>
    </location>
</feature>
<evidence type="ECO:0000259" key="14">
    <source>
        <dbReference type="Pfam" id="PF01113"/>
    </source>
</evidence>
<evidence type="ECO:0000256" key="9">
    <source>
        <dbReference type="ARBA" id="ARBA00037922"/>
    </source>
</evidence>
<evidence type="ECO:0000256" key="5">
    <source>
        <dbReference type="ARBA" id="ARBA00022915"/>
    </source>
</evidence>
<feature type="binding site" evidence="13">
    <location>
        <begin position="8"/>
        <end position="13"/>
    </location>
    <ligand>
        <name>NAD(+)</name>
        <dbReference type="ChEBI" id="CHEBI:57540"/>
    </ligand>
</feature>
<dbReference type="EMBL" id="JRHO01000005">
    <property type="protein sequence ID" value="KGK99584.1"/>
    <property type="molecule type" value="Genomic_DNA"/>
</dbReference>
<evidence type="ECO:0000256" key="1">
    <source>
        <dbReference type="ARBA" id="ARBA00006642"/>
    </source>
</evidence>
<feature type="binding site" evidence="13">
    <location>
        <begin position="167"/>
        <end position="168"/>
    </location>
    <ligand>
        <name>(S)-2,3,4,5-tetrahydrodipicolinate</name>
        <dbReference type="ChEBI" id="CHEBI:16845"/>
    </ligand>
</feature>
<dbReference type="GO" id="GO:0016726">
    <property type="term" value="F:oxidoreductase activity, acting on CH or CH2 groups, NAD or NADP as acceptor"/>
    <property type="evidence" value="ECO:0007669"/>
    <property type="project" value="UniProtKB-UniRule"/>
</dbReference>
<dbReference type="AlphaFoldDB" id="A0A099T428"/>
<keyword evidence="4 13" id="KW-0521">NADP</keyword>
<proteinExistence type="inferred from homology"/>
<keyword evidence="8 13" id="KW-0457">Lysine biosynthesis</keyword>
<feature type="binding site" evidence="13">
    <location>
        <position position="158"/>
    </location>
    <ligand>
        <name>(S)-2,3,4,5-tetrahydrodipicolinate</name>
        <dbReference type="ChEBI" id="CHEBI:16845"/>
    </ligand>
</feature>
<dbReference type="InterPro" id="IPR022664">
    <property type="entry name" value="DapB_N_CS"/>
</dbReference>
<dbReference type="GO" id="GO:0050661">
    <property type="term" value="F:NADP binding"/>
    <property type="evidence" value="ECO:0007669"/>
    <property type="project" value="UniProtKB-UniRule"/>
</dbReference>
<dbReference type="Gene3D" id="3.30.360.10">
    <property type="entry name" value="Dihydrodipicolinate Reductase, domain 2"/>
    <property type="match status" value="1"/>
</dbReference>
<name>A0A099T428_METMT</name>
<dbReference type="PROSITE" id="PS01298">
    <property type="entry name" value="DAPB"/>
    <property type="match status" value="1"/>
</dbReference>
<evidence type="ECO:0000259" key="15">
    <source>
        <dbReference type="Pfam" id="PF05173"/>
    </source>
</evidence>
<keyword evidence="6 13" id="KW-0560">Oxidoreductase</keyword>
<dbReference type="RefSeq" id="WP_048193310.1">
    <property type="nucleotide sequence ID" value="NZ_CAAGSM010000007.1"/>
</dbReference>
<dbReference type="Pfam" id="PF05173">
    <property type="entry name" value="DapB_C"/>
    <property type="match status" value="1"/>
</dbReference>
<feature type="domain" description="Dihydrodipicolinate reductase N-terminal" evidence="14">
    <location>
        <begin position="3"/>
        <end position="128"/>
    </location>
</feature>
<dbReference type="CDD" id="cd02274">
    <property type="entry name" value="DHDPR_N"/>
    <property type="match status" value="1"/>
</dbReference>
<sequence>MINAAVTGASGRMGKLLLENIIEMDGIQLSAAFDLVNIGKDVGEVAQLGKLDVEVSDVADMATVLKESKTDVVIDFTIAAATVVNAPIVADAGVDLVIGTTGFSPEQRSIIEDAINRNNTTGIISPNYSMGVNVFFKILQETAKYLSDYDIEVIEAHHNQKKDAPSGTAMRAAEVISETLGGKDFVYGREGLAPREKEIGIHAVRGGDIVGDHTVLFAGGSERIEVKHQAHSRNAFASGAVKSAIWIANAEPGIYTMDDILGF</sequence>
<gene>
    <name evidence="13" type="primary">dapB</name>
    <name evidence="16" type="ORF">LI82_02235</name>
</gene>
<comment type="function">
    <text evidence="13">Catalyzes the conversion of 4-hydroxy-tetrahydrodipicolinate (HTPA) to tetrahydrodipicolinate.</text>
</comment>
<keyword evidence="2 13" id="KW-0963">Cytoplasm</keyword>
<comment type="catalytic activity">
    <reaction evidence="11 13">
        <text>(S)-2,3,4,5-tetrahydrodipicolinate + NADP(+) + H2O = (2S,4S)-4-hydroxy-2,3,4,5-tetrahydrodipicolinate + NADPH + H(+)</text>
        <dbReference type="Rhea" id="RHEA:35331"/>
        <dbReference type="ChEBI" id="CHEBI:15377"/>
        <dbReference type="ChEBI" id="CHEBI:15378"/>
        <dbReference type="ChEBI" id="CHEBI:16845"/>
        <dbReference type="ChEBI" id="CHEBI:57783"/>
        <dbReference type="ChEBI" id="CHEBI:58349"/>
        <dbReference type="ChEBI" id="CHEBI:67139"/>
        <dbReference type="EC" id="1.17.1.8"/>
    </reaction>
</comment>
<dbReference type="Gene3D" id="3.40.50.720">
    <property type="entry name" value="NAD(P)-binding Rossmann-like Domain"/>
    <property type="match status" value="1"/>
</dbReference>
<dbReference type="OrthoDB" id="195035at2157"/>
<dbReference type="PANTHER" id="PTHR20836:SF0">
    <property type="entry name" value="4-HYDROXY-TETRAHYDRODIPICOLINATE REDUCTASE 1, CHLOROPLASTIC-RELATED"/>
    <property type="match status" value="1"/>
</dbReference>
<dbReference type="InterPro" id="IPR022663">
    <property type="entry name" value="DapB_C"/>
</dbReference>
<comment type="subcellular location">
    <subcellularLocation>
        <location evidence="13">Cytoplasm</location>
    </subcellularLocation>
</comment>
<evidence type="ECO:0000256" key="6">
    <source>
        <dbReference type="ARBA" id="ARBA00023002"/>
    </source>
</evidence>
<reference evidence="16 17" key="1">
    <citation type="submission" date="2014-09" db="EMBL/GenBank/DDBJ databases">
        <title>Draft genome sequence of an obligately methylotrophic methanogen, Methanococcoides methylutens, isolated from marine sediment.</title>
        <authorList>
            <person name="Guan Y."/>
            <person name="Ngugi D.K."/>
            <person name="Blom J."/>
            <person name="Ali S."/>
            <person name="Ferry J.G."/>
            <person name="Stingl U."/>
        </authorList>
    </citation>
    <scope>NUCLEOTIDE SEQUENCE [LARGE SCALE GENOMIC DNA]</scope>
    <source>
        <strain evidence="16 17">DSM 2657</strain>
    </source>
</reference>
<dbReference type="GO" id="GO:0005737">
    <property type="term" value="C:cytoplasm"/>
    <property type="evidence" value="ECO:0007669"/>
    <property type="project" value="UniProtKB-SubCell"/>
</dbReference>
<comment type="caution">
    <text evidence="13">Was originally thought to be a dihydrodipicolinate reductase (DHDPR), catalyzing the conversion of dihydrodipicolinate to tetrahydrodipicolinate. However, it was shown in E.coli that the substrate of the enzymatic reaction is not dihydrodipicolinate (DHDP) but in fact (2S,4S)-4-hydroxy-2,3,4,5-tetrahydrodipicolinic acid (HTPA), the product released by the DapA-catalyzed reaction.</text>
</comment>
<dbReference type="GO" id="GO:0019877">
    <property type="term" value="P:diaminopimelate biosynthetic process"/>
    <property type="evidence" value="ECO:0007669"/>
    <property type="project" value="UniProtKB-UniRule"/>
</dbReference>
<comment type="similarity">
    <text evidence="1 13">Belongs to the DapB family.</text>
</comment>
<dbReference type="FunFam" id="3.30.360.10:FF:000004">
    <property type="entry name" value="4-hydroxy-tetrahydrodipicolinate reductase"/>
    <property type="match status" value="1"/>
</dbReference>
<evidence type="ECO:0000256" key="4">
    <source>
        <dbReference type="ARBA" id="ARBA00022857"/>
    </source>
</evidence>
<feature type="active site" description="Proton donor/acceptor" evidence="13">
    <location>
        <position position="157"/>
    </location>
</feature>
<feature type="binding site" evidence="13">
    <location>
        <position position="40"/>
    </location>
    <ligand>
        <name>NADP(+)</name>
        <dbReference type="ChEBI" id="CHEBI:58349"/>
    </ligand>
</feature>
<feature type="active site" description="Proton donor" evidence="13">
    <location>
        <position position="161"/>
    </location>
</feature>
<evidence type="ECO:0000256" key="10">
    <source>
        <dbReference type="ARBA" id="ARBA00038983"/>
    </source>
</evidence>
<comment type="pathway">
    <text evidence="9 13">Amino-acid biosynthesis; L-lysine biosynthesis via DAP pathway; (S)-tetrahydrodipicolinate from L-aspartate: step 4/4.</text>
</comment>
<comment type="subunit">
    <text evidence="13">Homotetramer.</text>
</comment>
<dbReference type="UniPathway" id="UPA00034">
    <property type="reaction ID" value="UER00018"/>
</dbReference>